<organism evidence="2 3">
    <name type="scientific">Hydrogenophaga aromaticivorans</name>
    <dbReference type="NCBI Taxonomy" id="2610898"/>
    <lineage>
        <taxon>Bacteria</taxon>
        <taxon>Pseudomonadati</taxon>
        <taxon>Pseudomonadota</taxon>
        <taxon>Betaproteobacteria</taxon>
        <taxon>Burkholderiales</taxon>
        <taxon>Comamonadaceae</taxon>
        <taxon>Hydrogenophaga</taxon>
    </lineage>
</organism>
<dbReference type="Proteomes" id="UP000545507">
    <property type="component" value="Unassembled WGS sequence"/>
</dbReference>
<dbReference type="InterPro" id="IPR002850">
    <property type="entry name" value="PIN_toxin-like"/>
</dbReference>
<dbReference type="InterPro" id="IPR029060">
    <property type="entry name" value="PIN-like_dom_sf"/>
</dbReference>
<dbReference type="AlphaFoldDB" id="A0A7Y8GTS2"/>
<evidence type="ECO:0000313" key="2">
    <source>
        <dbReference type="EMBL" id="NWF43937.1"/>
    </source>
</evidence>
<keyword evidence="3" id="KW-1185">Reference proteome</keyword>
<dbReference type="RefSeq" id="WP_177132553.1">
    <property type="nucleotide sequence ID" value="NZ_JAGPWB010000003.1"/>
</dbReference>
<dbReference type="InterPro" id="IPR002716">
    <property type="entry name" value="PIN_dom"/>
</dbReference>
<name>A0A7Y8GTS2_9BURK</name>
<feature type="domain" description="PIN" evidence="1">
    <location>
        <begin position="9"/>
        <end position="120"/>
    </location>
</feature>
<dbReference type="Pfam" id="PF13470">
    <property type="entry name" value="PIN_3"/>
    <property type="match status" value="1"/>
</dbReference>
<proteinExistence type="predicted"/>
<dbReference type="PANTHER" id="PTHR34610:SF3">
    <property type="entry name" value="SSL7007 PROTEIN"/>
    <property type="match status" value="1"/>
</dbReference>
<dbReference type="EMBL" id="VYGV01000001">
    <property type="protein sequence ID" value="NWF43937.1"/>
    <property type="molecule type" value="Genomic_DNA"/>
</dbReference>
<comment type="caution">
    <text evidence="2">The sequence shown here is derived from an EMBL/GenBank/DDBJ whole genome shotgun (WGS) entry which is preliminary data.</text>
</comment>
<protein>
    <submittedName>
        <fullName evidence="2">Putative toxin-antitoxin system toxin component, PIN family</fullName>
    </submittedName>
</protein>
<evidence type="ECO:0000313" key="3">
    <source>
        <dbReference type="Proteomes" id="UP000545507"/>
    </source>
</evidence>
<reference evidence="2 3" key="1">
    <citation type="submission" date="2019-09" db="EMBL/GenBank/DDBJ databases">
        <title>Hydrogenophaga aromatica sp. nov., isolated from a para-xylene-degrading enrichment culture.</title>
        <authorList>
            <person name="Tancsics A."/>
            <person name="Banerjee S."/>
        </authorList>
    </citation>
    <scope>NUCLEOTIDE SEQUENCE [LARGE SCALE GENOMIC DNA]</scope>
    <source>
        <strain evidence="2 3">D2P1</strain>
    </source>
</reference>
<accession>A0A7Y8GTS2</accession>
<gene>
    <name evidence="2" type="ORF">F3K02_01540</name>
</gene>
<dbReference type="CDD" id="cd09854">
    <property type="entry name" value="PIN_VapC-like"/>
    <property type="match status" value="1"/>
</dbReference>
<evidence type="ECO:0000259" key="1">
    <source>
        <dbReference type="Pfam" id="PF13470"/>
    </source>
</evidence>
<dbReference type="PANTHER" id="PTHR34610">
    <property type="entry name" value="SSL7007 PROTEIN"/>
    <property type="match status" value="1"/>
</dbReference>
<dbReference type="NCBIfam" id="TIGR00305">
    <property type="entry name" value="putative toxin-antitoxin system toxin component, PIN family"/>
    <property type="match status" value="1"/>
</dbReference>
<dbReference type="SUPFAM" id="SSF88723">
    <property type="entry name" value="PIN domain-like"/>
    <property type="match status" value="1"/>
</dbReference>
<sequence>MSRTDPVTLVLDTNVVLDLFVYEDPATLPLRATLAKPQSRWLATPVMREELRRVLAYPQVVKRLEARSLTAEAVLAAFDARVQLADIAPKAPFTCKDADDQQFIDLAVAHTAVLLSKDKAVLCMAKRLATLGVSVNRQWAPAAIQPQPITP</sequence>